<dbReference type="GO" id="GO:0016616">
    <property type="term" value="F:oxidoreductase activity, acting on the CH-OH group of donors, NAD or NADP as acceptor"/>
    <property type="evidence" value="ECO:0007669"/>
    <property type="project" value="UniProtKB-ARBA"/>
</dbReference>
<evidence type="ECO:0000313" key="8">
    <source>
        <dbReference type="EMBL" id="KAG7529027.1"/>
    </source>
</evidence>
<keyword evidence="9" id="KW-1185">Reference proteome</keyword>
<proteinExistence type="inferred from homology"/>
<name>A0A8K0JLQ1_9TREE</name>
<dbReference type="PANTHER" id="PTHR43827:SF3">
    <property type="entry name" value="NADP-DEPENDENT OXIDOREDUCTASE DOMAIN-CONTAINING PROTEIN"/>
    <property type="match status" value="1"/>
</dbReference>
<dbReference type="FunFam" id="3.20.20.100:FF:000002">
    <property type="entry name" value="2,5-diketo-D-gluconic acid reductase A"/>
    <property type="match status" value="1"/>
</dbReference>
<dbReference type="InterPro" id="IPR020471">
    <property type="entry name" value="AKR"/>
</dbReference>
<sequence>MTTKTASLNTGAEIPLVGLGCWMLKRVEADNPATYQMVRDALDVGYRHLDTADGYGNEQAVGKAVRDSGVPRKDIFVTTKLNNLDHGDVKAGFERNLKALDIEYIDLYLMHWPQAVDPDTGKTVPFGTSPTFVETWKQMEQLIGDGRCKAIGVSNFSVRNLETLLAEAKIVPAVNQVEAHPYLPQQGLDKLCREKGIHMTAYSPLGRPTADKPSPLMTDALVTKLSEKYNKTPGAVLLSWLVQRGNWSVVPKSANPERMKANLDIFELETADFDALSKVHTEPGKLRHLLKYDQPEDVMKSKKVFEWSLQDMGWEQMD</sequence>
<dbReference type="Gene3D" id="3.20.20.100">
    <property type="entry name" value="NADP-dependent oxidoreductase domain"/>
    <property type="match status" value="1"/>
</dbReference>
<evidence type="ECO:0000256" key="4">
    <source>
        <dbReference type="PIRSR" id="PIRSR000097-1"/>
    </source>
</evidence>
<evidence type="ECO:0000256" key="6">
    <source>
        <dbReference type="PIRSR" id="PIRSR000097-3"/>
    </source>
</evidence>
<dbReference type="EMBL" id="JABELV010000159">
    <property type="protein sequence ID" value="KAG7529027.1"/>
    <property type="molecule type" value="Genomic_DNA"/>
</dbReference>
<dbReference type="SUPFAM" id="SSF51430">
    <property type="entry name" value="NAD(P)-linked oxidoreductase"/>
    <property type="match status" value="1"/>
</dbReference>
<reference evidence="8" key="1">
    <citation type="submission" date="2020-04" db="EMBL/GenBank/DDBJ databases">
        <title>Analysis of mating type loci in Filobasidium floriforme.</title>
        <authorList>
            <person name="Nowrousian M."/>
        </authorList>
    </citation>
    <scope>NUCLEOTIDE SEQUENCE</scope>
    <source>
        <strain evidence="8">CBS 6242</strain>
    </source>
</reference>
<organism evidence="8 9">
    <name type="scientific">Filobasidium floriforme</name>
    <dbReference type="NCBI Taxonomy" id="5210"/>
    <lineage>
        <taxon>Eukaryota</taxon>
        <taxon>Fungi</taxon>
        <taxon>Dikarya</taxon>
        <taxon>Basidiomycota</taxon>
        <taxon>Agaricomycotina</taxon>
        <taxon>Tremellomycetes</taxon>
        <taxon>Filobasidiales</taxon>
        <taxon>Filobasidiaceae</taxon>
        <taxon>Filobasidium</taxon>
    </lineage>
</organism>
<dbReference type="InterPro" id="IPR023210">
    <property type="entry name" value="NADP_OxRdtase_dom"/>
</dbReference>
<comment type="caution">
    <text evidence="8">The sequence shown here is derived from an EMBL/GenBank/DDBJ whole genome shotgun (WGS) entry which is preliminary data.</text>
</comment>
<dbReference type="AlphaFoldDB" id="A0A8K0JLQ1"/>
<dbReference type="InterPro" id="IPR036812">
    <property type="entry name" value="NAD(P)_OxRdtase_dom_sf"/>
</dbReference>
<dbReference type="PROSITE" id="PS00062">
    <property type="entry name" value="ALDOKETO_REDUCTASE_2"/>
    <property type="match status" value="1"/>
</dbReference>
<dbReference type="CDD" id="cd19071">
    <property type="entry name" value="AKR_AKR1-5-like"/>
    <property type="match status" value="1"/>
</dbReference>
<comment type="similarity">
    <text evidence="1">Belongs to the aldo/keto reductase family.</text>
</comment>
<evidence type="ECO:0000256" key="1">
    <source>
        <dbReference type="ARBA" id="ARBA00007905"/>
    </source>
</evidence>
<keyword evidence="2" id="KW-0521">NADP</keyword>
<evidence type="ECO:0000313" key="9">
    <source>
        <dbReference type="Proteomes" id="UP000812966"/>
    </source>
</evidence>
<protein>
    <recommendedName>
        <fullName evidence="7">NADP-dependent oxidoreductase domain-containing protein</fullName>
    </recommendedName>
</protein>
<evidence type="ECO:0000259" key="7">
    <source>
        <dbReference type="Pfam" id="PF00248"/>
    </source>
</evidence>
<evidence type="ECO:0000256" key="2">
    <source>
        <dbReference type="ARBA" id="ARBA00022857"/>
    </source>
</evidence>
<dbReference type="PROSITE" id="PS00798">
    <property type="entry name" value="ALDOKETO_REDUCTASE_1"/>
    <property type="match status" value="1"/>
</dbReference>
<dbReference type="InterPro" id="IPR018170">
    <property type="entry name" value="Aldo/ket_reductase_CS"/>
</dbReference>
<feature type="binding site" evidence="5">
    <location>
        <position position="111"/>
    </location>
    <ligand>
        <name>substrate</name>
    </ligand>
</feature>
<keyword evidence="3" id="KW-0560">Oxidoreductase</keyword>
<dbReference type="PIRSF" id="PIRSF000097">
    <property type="entry name" value="AKR"/>
    <property type="match status" value="1"/>
</dbReference>
<dbReference type="Pfam" id="PF00248">
    <property type="entry name" value="Aldo_ket_red"/>
    <property type="match status" value="1"/>
</dbReference>
<dbReference type="PRINTS" id="PR00069">
    <property type="entry name" value="ALDKETRDTASE"/>
</dbReference>
<feature type="domain" description="NADP-dependent oxidoreductase" evidence="7">
    <location>
        <begin position="17"/>
        <end position="278"/>
    </location>
</feature>
<feature type="site" description="Lowers pKa of active site Tyr" evidence="6">
    <location>
        <position position="80"/>
    </location>
</feature>
<dbReference type="PROSITE" id="PS00063">
    <property type="entry name" value="ALDOKETO_REDUCTASE_3"/>
    <property type="match status" value="1"/>
</dbReference>
<evidence type="ECO:0000256" key="5">
    <source>
        <dbReference type="PIRSR" id="PIRSR000097-2"/>
    </source>
</evidence>
<dbReference type="Proteomes" id="UP000812966">
    <property type="component" value="Unassembled WGS sequence"/>
</dbReference>
<gene>
    <name evidence="8" type="ORF">FFLO_05820</name>
</gene>
<accession>A0A8K0JLQ1</accession>
<evidence type="ECO:0000256" key="3">
    <source>
        <dbReference type="ARBA" id="ARBA00023002"/>
    </source>
</evidence>
<dbReference type="PANTHER" id="PTHR43827">
    <property type="entry name" value="2,5-DIKETO-D-GLUCONIC ACID REDUCTASE"/>
    <property type="match status" value="1"/>
</dbReference>
<feature type="active site" description="Proton donor" evidence="4">
    <location>
        <position position="55"/>
    </location>
</feature>